<dbReference type="EMBL" id="LRBS01000060">
    <property type="protein sequence ID" value="OII76488.1"/>
    <property type="molecule type" value="Genomic_DNA"/>
</dbReference>
<dbReference type="Proteomes" id="UP000186804">
    <property type="component" value="Unassembled WGS sequence"/>
</dbReference>
<evidence type="ECO:0000313" key="1">
    <source>
        <dbReference type="EMBL" id="OII76488.1"/>
    </source>
</evidence>
<sequence>MTFNSIKDLNNETMETKLNNSYDFDLKILKCNRRLEKIQKYIKEKSRRKKQLNKIKSPELKNMVKFDRCPREISDSSCDEDLVEELLTKYTEQSLNNIINCNPNIYGDNNTLCKSDKLLNSLEKNFEDNQNCIVNCCGDLEINNCNTSYRDNIPCQYIKSEECDMKSPYLQDKIFHFKVDNLEKLQSRQDQSCTNLLCSKGKDLVKPCEVCLEDIEKVHRCKCKFDNIRNSSARTIDNLEFKDIKDSNKSCKDSMTSKSALTNCSVFSDKLSEIVPEYKLFCWNNDFFSKDDTKEIDFDKKYEAEYILLSLSINPPFGINSEDSSLLPHLCSDREVDALIKFLDLKSIPNVGKLYCYFARKRLIRSIRLMSKDENISPTIKVCIYIDEPENLMLYTIGSAPVATKQSFNFIFRNYMTKIRITRFLVCLILVYPFDLYKDIITLTTTDRILPIYLVELT</sequence>
<evidence type="ECO:0000313" key="2">
    <source>
        <dbReference type="Proteomes" id="UP000186804"/>
    </source>
</evidence>
<accession>A0A1J4MQL8</accession>
<keyword evidence="2" id="KW-1185">Reference proteome</keyword>
<protein>
    <submittedName>
        <fullName evidence="1">Uncharacterized protein</fullName>
    </submittedName>
</protein>
<dbReference type="OrthoDB" id="341527at2759"/>
<name>A0A1J4MQL8_9CRYT</name>
<dbReference type="GeneID" id="92364320"/>
<dbReference type="AlphaFoldDB" id="A0A1J4MQL8"/>
<comment type="caution">
    <text evidence="1">The sequence shown here is derived from an EMBL/GenBank/DDBJ whole genome shotgun (WGS) entry which is preliminary data.</text>
</comment>
<dbReference type="VEuPathDB" id="CryptoDB:cand_001350"/>
<gene>
    <name evidence="1" type="ORF">cand_001350</name>
</gene>
<proteinExistence type="predicted"/>
<reference evidence="1 2" key="1">
    <citation type="submission" date="2016-10" db="EMBL/GenBank/DDBJ databases">
        <title>Reductive evolution of mitochondrial metabolism and differential evolution of invasion-related proteins in Cryptosporidium.</title>
        <authorList>
            <person name="Liu S."/>
            <person name="Roellig D.M."/>
            <person name="Guo Y."/>
            <person name="Li N."/>
            <person name="Frace M.A."/>
            <person name="Tang K."/>
            <person name="Zhang L."/>
            <person name="Feng Y."/>
            <person name="Xiao L."/>
        </authorList>
    </citation>
    <scope>NUCLEOTIDE SEQUENCE [LARGE SCALE GENOMIC DNA]</scope>
    <source>
        <strain evidence="1">30847</strain>
    </source>
</reference>
<dbReference type="RefSeq" id="XP_067068334.1">
    <property type="nucleotide sequence ID" value="XM_067210383.1"/>
</dbReference>
<organism evidence="1 2">
    <name type="scientific">Cryptosporidium andersoni</name>
    <dbReference type="NCBI Taxonomy" id="117008"/>
    <lineage>
        <taxon>Eukaryota</taxon>
        <taxon>Sar</taxon>
        <taxon>Alveolata</taxon>
        <taxon>Apicomplexa</taxon>
        <taxon>Conoidasida</taxon>
        <taxon>Coccidia</taxon>
        <taxon>Eucoccidiorida</taxon>
        <taxon>Eimeriorina</taxon>
        <taxon>Cryptosporidiidae</taxon>
        <taxon>Cryptosporidium</taxon>
    </lineage>
</organism>